<name>A0A6G0XNX0_9STRA</name>
<keyword evidence="4" id="KW-1185">Reference proteome</keyword>
<dbReference type="AlphaFoldDB" id="A0A6G0XNX0"/>
<dbReference type="PANTHER" id="PTHR13510">
    <property type="entry name" value="FYVE-FINGER-CONTAINING RAB5 EFFECTOR PROTEIN RABENOSYN-5-RELATED"/>
    <property type="match status" value="1"/>
</dbReference>
<evidence type="ECO:0000256" key="1">
    <source>
        <dbReference type="SAM" id="MobiDB-lite"/>
    </source>
</evidence>
<evidence type="ECO:0000259" key="2">
    <source>
        <dbReference type="Pfam" id="PF01852"/>
    </source>
</evidence>
<dbReference type="InterPro" id="IPR002913">
    <property type="entry name" value="START_lipid-bd_dom"/>
</dbReference>
<dbReference type="VEuPathDB" id="FungiDB:AeMF1_000198"/>
<proteinExistence type="predicted"/>
<dbReference type="Gene3D" id="3.30.530.20">
    <property type="match status" value="1"/>
</dbReference>
<dbReference type="GO" id="GO:0008289">
    <property type="term" value="F:lipid binding"/>
    <property type="evidence" value="ECO:0007669"/>
    <property type="project" value="InterPro"/>
</dbReference>
<organism evidence="3 4">
    <name type="scientific">Aphanomyces euteiches</name>
    <dbReference type="NCBI Taxonomy" id="100861"/>
    <lineage>
        <taxon>Eukaryota</taxon>
        <taxon>Sar</taxon>
        <taxon>Stramenopiles</taxon>
        <taxon>Oomycota</taxon>
        <taxon>Saprolegniomycetes</taxon>
        <taxon>Saprolegniales</taxon>
        <taxon>Verrucalvaceae</taxon>
        <taxon>Aphanomyces</taxon>
    </lineage>
</organism>
<dbReference type="InterPro" id="IPR023393">
    <property type="entry name" value="START-like_dom_sf"/>
</dbReference>
<dbReference type="SUPFAM" id="SSF57903">
    <property type="entry name" value="FYVE/PHD zinc finger"/>
    <property type="match status" value="1"/>
</dbReference>
<reference evidence="3 4" key="1">
    <citation type="submission" date="2019-07" db="EMBL/GenBank/DDBJ databases">
        <title>Genomics analysis of Aphanomyces spp. identifies a new class of oomycete effector associated with host adaptation.</title>
        <authorList>
            <person name="Gaulin E."/>
        </authorList>
    </citation>
    <scope>NUCLEOTIDE SEQUENCE [LARGE SCALE GENOMIC DNA]</scope>
    <source>
        <strain evidence="3 4">ATCC 201684</strain>
    </source>
</reference>
<feature type="domain" description="START" evidence="2">
    <location>
        <begin position="119"/>
        <end position="222"/>
    </location>
</feature>
<dbReference type="Proteomes" id="UP000481153">
    <property type="component" value="Unassembled WGS sequence"/>
</dbReference>
<protein>
    <recommendedName>
        <fullName evidence="2">START domain-containing protein</fullName>
    </recommendedName>
</protein>
<feature type="region of interest" description="Disordered" evidence="1">
    <location>
        <begin position="304"/>
        <end position="368"/>
    </location>
</feature>
<sequence length="492" mass="54567">MHALRRPKWTLHEEHEINEIASASLRQFILDAQLINSEGEIEWSLDGTAKDCHVQVFSGKARGNVAVYAGSMQIPGSLDEAATICEQFPSYHNFDPLETLTLADIETDMPYHHVGIEWMSLKASGVIQNRDACLLEVRDMFTTHDGVRGFASLTQSIDIPECPPMDASHGLIRVSVRHTGYMFTEIEPGLLDVVYSVHIDFRGTIPGWLSRRYMKKRAAQVAALDSCFRQLQAMSSKRSFVGSTLSNSHCACCSKTFGTFEFKKQCSVCLDRVCKLCFTTGLVPHQNKVMALCIRCVLTEAPRPVTPRPGRTPKTPATMSTGRTHTSSLPTSSRLTRIPSNAPLSLSSSHSHSYASNRSSSHKSAYAPQPATEYWRSKSAIQLTDDLRSSSEDERVDEFLDVGYNLVRPDLLEKFADDGADSFRTTSTTMKSMRESTAIMSLSDDDCSSVVSVASTGVWKDAISNFHSNLSKFREGMRQGPPSPQRQLPMFS</sequence>
<comment type="caution">
    <text evidence="3">The sequence shown here is derived from an EMBL/GenBank/DDBJ whole genome shotgun (WGS) entry which is preliminary data.</text>
</comment>
<dbReference type="InterPro" id="IPR011011">
    <property type="entry name" value="Znf_FYVE_PHD"/>
</dbReference>
<evidence type="ECO:0000313" key="4">
    <source>
        <dbReference type="Proteomes" id="UP000481153"/>
    </source>
</evidence>
<dbReference type="InterPro" id="IPR052727">
    <property type="entry name" value="Rab4/Rab5_effector"/>
</dbReference>
<dbReference type="PANTHER" id="PTHR13510:SF44">
    <property type="entry name" value="RABENOSYN-5"/>
    <property type="match status" value="1"/>
</dbReference>
<feature type="compositionally biased region" description="Low complexity" evidence="1">
    <location>
        <begin position="323"/>
        <end position="367"/>
    </location>
</feature>
<dbReference type="EMBL" id="VJMJ01000030">
    <property type="protein sequence ID" value="KAF0742113.1"/>
    <property type="molecule type" value="Genomic_DNA"/>
</dbReference>
<accession>A0A6G0XNX0</accession>
<gene>
    <name evidence="3" type="ORF">Ae201684_002785</name>
</gene>
<dbReference type="SUPFAM" id="SSF55961">
    <property type="entry name" value="Bet v1-like"/>
    <property type="match status" value="1"/>
</dbReference>
<dbReference type="CDD" id="cd00065">
    <property type="entry name" value="FYVE_like_SF"/>
    <property type="match status" value="1"/>
</dbReference>
<dbReference type="Pfam" id="PF01852">
    <property type="entry name" value="START"/>
    <property type="match status" value="1"/>
</dbReference>
<evidence type="ECO:0000313" key="3">
    <source>
        <dbReference type="EMBL" id="KAF0742113.1"/>
    </source>
</evidence>